<dbReference type="EC" id="4.4.1.13" evidence="2"/>
<dbReference type="CDD" id="cd00609">
    <property type="entry name" value="AAT_like"/>
    <property type="match status" value="1"/>
</dbReference>
<dbReference type="OrthoDB" id="9802872at2"/>
<evidence type="ECO:0000256" key="5">
    <source>
        <dbReference type="ARBA" id="ARBA00037974"/>
    </source>
</evidence>
<dbReference type="RefSeq" id="WP_132417279.1">
    <property type="nucleotide sequence ID" value="NZ_SKFG01000004.1"/>
</dbReference>
<organism evidence="7 8">
    <name type="scientific">Paenibacillus albiflavus</name>
    <dbReference type="NCBI Taxonomy" id="2545760"/>
    <lineage>
        <taxon>Bacteria</taxon>
        <taxon>Bacillati</taxon>
        <taxon>Bacillota</taxon>
        <taxon>Bacilli</taxon>
        <taxon>Bacillales</taxon>
        <taxon>Paenibacillaceae</taxon>
        <taxon>Paenibacillus</taxon>
    </lineage>
</organism>
<dbReference type="InterPro" id="IPR015424">
    <property type="entry name" value="PyrdxlP-dep_Trfase"/>
</dbReference>
<dbReference type="Pfam" id="PF00155">
    <property type="entry name" value="Aminotran_1_2"/>
    <property type="match status" value="1"/>
</dbReference>
<dbReference type="InterPro" id="IPR004839">
    <property type="entry name" value="Aminotransferase_I/II_large"/>
</dbReference>
<dbReference type="Gene3D" id="3.40.640.10">
    <property type="entry name" value="Type I PLP-dependent aspartate aminotransferase-like (Major domain)"/>
    <property type="match status" value="1"/>
</dbReference>
<keyword evidence="4 7" id="KW-0456">Lyase</keyword>
<dbReference type="SUPFAM" id="SSF53383">
    <property type="entry name" value="PLP-dependent transferases"/>
    <property type="match status" value="1"/>
</dbReference>
<sequence>MNFNFDEIVDRSNTFATKTDAKQMNRIPEEAIPMWVADMDFRVAPVISDAVIQRAAHTIYGYSLKPESYNNAIVNWMQRRHNWTIKPNWIVSVPGVVPALHYAVRALLKAGDKVIVQQPVYPPFMDVVRTNGYQLLNNSLRLENGQYTIDFEDFEQKAQDPRTKLFILCSPHNPAGRVWSQEELMKLADICLRHDVLILSDEIHHDLVLPGHKHIPTASLSPEISKITITCTAPSKTFNIAGMQSANVIIEDAKLRREFTLEVSKSGYHDPNPFAIVATEAGYTQGDEWLDQLIQYIDGNKKLVMDFIREKLPMLEVIDSQATYLLWIDFSKLGLSSKELDRFMRHDALLWLNSGYVFGEEGSTYQRMNIGCSRLVVQEALTRLEQAIQSR</sequence>
<evidence type="ECO:0000256" key="2">
    <source>
        <dbReference type="ARBA" id="ARBA00012224"/>
    </source>
</evidence>
<evidence type="ECO:0000256" key="1">
    <source>
        <dbReference type="ARBA" id="ARBA00001933"/>
    </source>
</evidence>
<comment type="similarity">
    <text evidence="5">Belongs to the class-II pyridoxal-phosphate-dependent aminotransferase family. MalY/PatB cystathionine beta-lyase subfamily.</text>
</comment>
<dbReference type="GO" id="GO:0030170">
    <property type="term" value="F:pyridoxal phosphate binding"/>
    <property type="evidence" value="ECO:0007669"/>
    <property type="project" value="InterPro"/>
</dbReference>
<dbReference type="PANTHER" id="PTHR43525:SF1">
    <property type="entry name" value="PROTEIN MALY"/>
    <property type="match status" value="1"/>
</dbReference>
<reference evidence="7 8" key="1">
    <citation type="submission" date="2019-03" db="EMBL/GenBank/DDBJ databases">
        <authorList>
            <person name="Kim M.K.M."/>
        </authorList>
    </citation>
    <scope>NUCLEOTIDE SEQUENCE [LARGE SCALE GENOMIC DNA]</scope>
    <source>
        <strain evidence="7 8">18JY21-1</strain>
    </source>
</reference>
<dbReference type="InterPro" id="IPR015422">
    <property type="entry name" value="PyrdxlP-dep_Trfase_small"/>
</dbReference>
<feature type="domain" description="Aminotransferase class I/classII large" evidence="6">
    <location>
        <begin position="59"/>
        <end position="384"/>
    </location>
</feature>
<dbReference type="GO" id="GO:0047804">
    <property type="term" value="F:cysteine-S-conjugate beta-lyase activity"/>
    <property type="evidence" value="ECO:0007669"/>
    <property type="project" value="UniProtKB-EC"/>
</dbReference>
<dbReference type="PANTHER" id="PTHR43525">
    <property type="entry name" value="PROTEIN MALY"/>
    <property type="match status" value="1"/>
</dbReference>
<dbReference type="AlphaFoldDB" id="A0A4R4EGC5"/>
<proteinExistence type="inferred from homology"/>
<name>A0A4R4EGC5_9BACL</name>
<dbReference type="NCBIfam" id="TIGR04350">
    <property type="entry name" value="C_S_lyase_PatB"/>
    <property type="match status" value="1"/>
</dbReference>
<comment type="caution">
    <text evidence="7">The sequence shown here is derived from an EMBL/GenBank/DDBJ whole genome shotgun (WGS) entry which is preliminary data.</text>
</comment>
<evidence type="ECO:0000313" key="7">
    <source>
        <dbReference type="EMBL" id="TCZ78829.1"/>
    </source>
</evidence>
<protein>
    <recommendedName>
        <fullName evidence="2">cysteine-S-conjugate beta-lyase</fullName>
        <ecNumber evidence="2">4.4.1.13</ecNumber>
    </recommendedName>
</protein>
<evidence type="ECO:0000256" key="4">
    <source>
        <dbReference type="ARBA" id="ARBA00023239"/>
    </source>
</evidence>
<dbReference type="Proteomes" id="UP000295418">
    <property type="component" value="Unassembled WGS sequence"/>
</dbReference>
<dbReference type="InterPro" id="IPR051798">
    <property type="entry name" value="Class-II_PLP-Dep_Aminotrans"/>
</dbReference>
<gene>
    <name evidence="7" type="ORF">E0485_07065</name>
</gene>
<accession>A0A4R4EGC5</accession>
<keyword evidence="3" id="KW-0663">Pyridoxal phosphate</keyword>
<keyword evidence="8" id="KW-1185">Reference proteome</keyword>
<comment type="cofactor">
    <cofactor evidence="1">
        <name>pyridoxal 5'-phosphate</name>
        <dbReference type="ChEBI" id="CHEBI:597326"/>
    </cofactor>
</comment>
<evidence type="ECO:0000256" key="3">
    <source>
        <dbReference type="ARBA" id="ARBA00022898"/>
    </source>
</evidence>
<dbReference type="InterPro" id="IPR015421">
    <property type="entry name" value="PyrdxlP-dep_Trfase_major"/>
</dbReference>
<dbReference type="InterPro" id="IPR027619">
    <property type="entry name" value="C-S_lyase_PatB-like"/>
</dbReference>
<dbReference type="Gene3D" id="3.90.1150.10">
    <property type="entry name" value="Aspartate Aminotransferase, domain 1"/>
    <property type="match status" value="1"/>
</dbReference>
<dbReference type="EMBL" id="SKFG01000004">
    <property type="protein sequence ID" value="TCZ78829.1"/>
    <property type="molecule type" value="Genomic_DNA"/>
</dbReference>
<evidence type="ECO:0000259" key="6">
    <source>
        <dbReference type="Pfam" id="PF00155"/>
    </source>
</evidence>
<evidence type="ECO:0000313" key="8">
    <source>
        <dbReference type="Proteomes" id="UP000295418"/>
    </source>
</evidence>